<organism evidence="2 3">
    <name type="scientific">Xylaria bambusicola</name>
    <dbReference type="NCBI Taxonomy" id="326684"/>
    <lineage>
        <taxon>Eukaryota</taxon>
        <taxon>Fungi</taxon>
        <taxon>Dikarya</taxon>
        <taxon>Ascomycota</taxon>
        <taxon>Pezizomycotina</taxon>
        <taxon>Sordariomycetes</taxon>
        <taxon>Xylariomycetidae</taxon>
        <taxon>Xylariales</taxon>
        <taxon>Xylariaceae</taxon>
        <taxon>Xylaria</taxon>
    </lineage>
</organism>
<protein>
    <recommendedName>
        <fullName evidence="1">SWI/SNF and RSC complexes subunit Ssr4 N-terminal domain-containing protein</fullName>
    </recommendedName>
</protein>
<proteinExistence type="predicted"/>
<sequence>MSAINDPSYAVHRDLLPHVHLLSTHRYTFKAHVQPNEVTAWLMEAPKIARDMAPFFWTYLDKPTNGQILLTWQPLQQMGTHFASDGFIWPPQEVYFTHEVGNGVVCHQTSPTALLSTTNDC</sequence>
<dbReference type="EMBL" id="JAWHQM010000008">
    <property type="protein sequence ID" value="KAK5628465.1"/>
    <property type="molecule type" value="Genomic_DNA"/>
</dbReference>
<dbReference type="AlphaFoldDB" id="A0AAN7UA71"/>
<evidence type="ECO:0000313" key="3">
    <source>
        <dbReference type="Proteomes" id="UP001305414"/>
    </source>
</evidence>
<evidence type="ECO:0000313" key="2">
    <source>
        <dbReference type="EMBL" id="KAK5628465.1"/>
    </source>
</evidence>
<feature type="domain" description="SWI/SNF and RSC complexes subunit Ssr4 N-terminal" evidence="1">
    <location>
        <begin position="5"/>
        <end position="105"/>
    </location>
</feature>
<dbReference type="Pfam" id="PF08549">
    <property type="entry name" value="SWI-SNF_Ssr4_N"/>
    <property type="match status" value="1"/>
</dbReference>
<comment type="caution">
    <text evidence="2">The sequence shown here is derived from an EMBL/GenBank/DDBJ whole genome shotgun (WGS) entry which is preliminary data.</text>
</comment>
<dbReference type="GO" id="GO:0006338">
    <property type="term" value="P:chromatin remodeling"/>
    <property type="evidence" value="ECO:0007669"/>
    <property type="project" value="InterPro"/>
</dbReference>
<evidence type="ECO:0000259" key="1">
    <source>
        <dbReference type="Pfam" id="PF08549"/>
    </source>
</evidence>
<reference evidence="2 3" key="1">
    <citation type="submission" date="2023-10" db="EMBL/GenBank/DDBJ databases">
        <title>Draft genome sequence of Xylaria bambusicola isolate GMP-LS, the root and basal stem rot pathogen of sugarcane in Indonesia.</title>
        <authorList>
            <person name="Selvaraj P."/>
            <person name="Muralishankar V."/>
            <person name="Muruganantham S."/>
            <person name="Sp S."/>
            <person name="Haryani S."/>
            <person name="Lau K.J.X."/>
            <person name="Naqvi N.I."/>
        </authorList>
    </citation>
    <scope>NUCLEOTIDE SEQUENCE [LARGE SCALE GENOMIC DNA]</scope>
    <source>
        <strain evidence="2">GMP-LS</strain>
    </source>
</reference>
<gene>
    <name evidence="2" type="ORF">RRF57_004180</name>
</gene>
<dbReference type="InterPro" id="IPR013859">
    <property type="entry name" value="Ssr4_N"/>
</dbReference>
<name>A0AAN7UA71_9PEZI</name>
<keyword evidence="3" id="KW-1185">Reference proteome</keyword>
<dbReference type="Proteomes" id="UP001305414">
    <property type="component" value="Unassembled WGS sequence"/>
</dbReference>
<accession>A0AAN7UA71</accession>